<protein>
    <submittedName>
        <fullName evidence="1">Uncharacterized protein</fullName>
    </submittedName>
</protein>
<evidence type="ECO:0000313" key="2">
    <source>
        <dbReference type="Proteomes" id="UP001162156"/>
    </source>
</evidence>
<name>A0AAV8XB93_9CUCU</name>
<keyword evidence="2" id="KW-1185">Reference proteome</keyword>
<dbReference type="PANTHER" id="PTHR11012">
    <property type="entry name" value="PROTEIN KINASE-LIKE DOMAIN-CONTAINING"/>
    <property type="match status" value="1"/>
</dbReference>
<evidence type="ECO:0000313" key="1">
    <source>
        <dbReference type="EMBL" id="KAJ8935740.1"/>
    </source>
</evidence>
<dbReference type="InterPro" id="IPR011009">
    <property type="entry name" value="Kinase-like_dom_sf"/>
</dbReference>
<dbReference type="Pfam" id="PF02958">
    <property type="entry name" value="EcKL"/>
    <property type="match status" value="1"/>
</dbReference>
<dbReference type="Proteomes" id="UP001162156">
    <property type="component" value="Unassembled WGS sequence"/>
</dbReference>
<reference evidence="1" key="1">
    <citation type="journal article" date="2023" name="Insect Mol. Biol.">
        <title>Genome sequencing provides insights into the evolution of gene families encoding plant cell wall-degrading enzymes in longhorned beetles.</title>
        <authorList>
            <person name="Shin N.R."/>
            <person name="Okamura Y."/>
            <person name="Kirsch R."/>
            <person name="Pauchet Y."/>
        </authorList>
    </citation>
    <scope>NUCLEOTIDE SEQUENCE</scope>
    <source>
        <strain evidence="1">RBIC_L_NR</strain>
    </source>
</reference>
<dbReference type="SUPFAM" id="SSF56112">
    <property type="entry name" value="Protein kinase-like (PK-like)"/>
    <property type="match status" value="1"/>
</dbReference>
<dbReference type="EMBL" id="JANEYF010003523">
    <property type="protein sequence ID" value="KAJ8935740.1"/>
    <property type="molecule type" value="Genomic_DNA"/>
</dbReference>
<comment type="caution">
    <text evidence="1">The sequence shown here is derived from an EMBL/GenBank/DDBJ whole genome shotgun (WGS) entry which is preliminary data.</text>
</comment>
<gene>
    <name evidence="1" type="ORF">NQ314_012665</name>
</gene>
<dbReference type="InterPro" id="IPR004119">
    <property type="entry name" value="EcKL"/>
</dbReference>
<proteinExistence type="predicted"/>
<dbReference type="AlphaFoldDB" id="A0AAV8XB93"/>
<dbReference type="PANTHER" id="PTHR11012:SF48">
    <property type="entry name" value="CHK KINASE-LIKE DOMAIN-CONTAINING PROTEIN-RELATED"/>
    <property type="match status" value="1"/>
</dbReference>
<sequence length="144" mass="16938">MFALSKSIYAFEKESFYYEVVIPLLKSKGFEGSYVPKCFLCDPYIIVLEDLSLLSYKSTSKNESLDLKHCKKCLETLAKFHVEPILYELKKIEELGKNYSFNYEFRDILEDKVFSQEENGATKFMRCSIEGLFSINRINTPKWY</sequence>
<accession>A0AAV8XB93</accession>
<organism evidence="1 2">
    <name type="scientific">Rhamnusium bicolor</name>
    <dbReference type="NCBI Taxonomy" id="1586634"/>
    <lineage>
        <taxon>Eukaryota</taxon>
        <taxon>Metazoa</taxon>
        <taxon>Ecdysozoa</taxon>
        <taxon>Arthropoda</taxon>
        <taxon>Hexapoda</taxon>
        <taxon>Insecta</taxon>
        <taxon>Pterygota</taxon>
        <taxon>Neoptera</taxon>
        <taxon>Endopterygota</taxon>
        <taxon>Coleoptera</taxon>
        <taxon>Polyphaga</taxon>
        <taxon>Cucujiformia</taxon>
        <taxon>Chrysomeloidea</taxon>
        <taxon>Cerambycidae</taxon>
        <taxon>Lepturinae</taxon>
        <taxon>Rhagiini</taxon>
        <taxon>Rhamnusium</taxon>
    </lineage>
</organism>